<name>X1K4D9_9ZZZZ</name>
<feature type="non-terminal residue" evidence="2">
    <location>
        <position position="226"/>
    </location>
</feature>
<feature type="region of interest" description="Disordered" evidence="1">
    <location>
        <begin position="93"/>
        <end position="117"/>
    </location>
</feature>
<organism evidence="2">
    <name type="scientific">marine sediment metagenome</name>
    <dbReference type="NCBI Taxonomy" id="412755"/>
    <lineage>
        <taxon>unclassified sequences</taxon>
        <taxon>metagenomes</taxon>
        <taxon>ecological metagenomes</taxon>
    </lineage>
</organism>
<accession>X1K4D9</accession>
<evidence type="ECO:0000313" key="2">
    <source>
        <dbReference type="EMBL" id="GAH85134.1"/>
    </source>
</evidence>
<dbReference type="AlphaFoldDB" id="X1K4D9"/>
<proteinExistence type="predicted"/>
<feature type="non-terminal residue" evidence="2">
    <location>
        <position position="1"/>
    </location>
</feature>
<evidence type="ECO:0000256" key="1">
    <source>
        <dbReference type="SAM" id="MobiDB-lite"/>
    </source>
</evidence>
<protein>
    <submittedName>
        <fullName evidence="2">Uncharacterized protein</fullName>
    </submittedName>
</protein>
<sequence>FQIHDCGGHNLVSELISPEDDDGSYIISREMTITPIATPTDDGIESISNLRSFLRSRAQLRKKVETSMDPKTIESFLCARSILHNEINTASNNVSRQGAIPKSKSQSSSSKIDPETIKAKRVEREADKILDGMCVTMRTISTQNAFMLPLDGTDGTDNIMTLGDAKAHKHRWTQYEPNAGNTEVPAPIRKTVHQELCSELSSARMGNKEPNLLRRLDAYNSVHYMG</sequence>
<gene>
    <name evidence="2" type="ORF">S03H2_63464</name>
</gene>
<feature type="compositionally biased region" description="Low complexity" evidence="1">
    <location>
        <begin position="102"/>
        <end position="111"/>
    </location>
</feature>
<dbReference type="EMBL" id="BARU01041129">
    <property type="protein sequence ID" value="GAH85134.1"/>
    <property type="molecule type" value="Genomic_DNA"/>
</dbReference>
<reference evidence="2" key="1">
    <citation type="journal article" date="2014" name="Front. Microbiol.">
        <title>High frequency of phylogenetically diverse reductive dehalogenase-homologous genes in deep subseafloor sedimentary metagenomes.</title>
        <authorList>
            <person name="Kawai M."/>
            <person name="Futagami T."/>
            <person name="Toyoda A."/>
            <person name="Takaki Y."/>
            <person name="Nishi S."/>
            <person name="Hori S."/>
            <person name="Arai W."/>
            <person name="Tsubouchi T."/>
            <person name="Morono Y."/>
            <person name="Uchiyama I."/>
            <person name="Ito T."/>
            <person name="Fujiyama A."/>
            <person name="Inagaki F."/>
            <person name="Takami H."/>
        </authorList>
    </citation>
    <scope>NUCLEOTIDE SEQUENCE</scope>
    <source>
        <strain evidence="2">Expedition CK06-06</strain>
    </source>
</reference>
<comment type="caution">
    <text evidence="2">The sequence shown here is derived from an EMBL/GenBank/DDBJ whole genome shotgun (WGS) entry which is preliminary data.</text>
</comment>